<dbReference type="InterPro" id="IPR036291">
    <property type="entry name" value="NAD(P)-bd_dom_sf"/>
</dbReference>
<gene>
    <name evidence="4" type="ORF">J2S59_000840</name>
</gene>
<proteinExistence type="inferred from homology"/>
<dbReference type="PANTHER" id="PTHR44196">
    <property type="entry name" value="DEHYDROGENASE/REDUCTASE SDR FAMILY MEMBER 7B"/>
    <property type="match status" value="1"/>
</dbReference>
<accession>A0ABT9NKT4</accession>
<dbReference type="PRINTS" id="PR00081">
    <property type="entry name" value="GDHRDH"/>
</dbReference>
<sequence>MSHPRPGEVIVVTGASSGIGRATVVAAAAAGAHVVLAARGADALALAEQECAEAGAASTLVVPTDVGDDAAVRALVTAVLDQHDRIDAFVNCAGVVAYGRVEDVPPEVFDGVLRTNLIGSVNVARHVIPVLRHQDAGTLTLVGSVVGHITVPGMTPYVLSKWGVHALARQLKLENADKRGVRISYVAPGGVDTPIYQQAANYDGFEGRPPPPTASPERVAAQILARISSDLPRPSQLLLSNQVIRIGATALPMVYDAIIGPFFQHGAIDRTRPVDPHTGNVLESQPDGNQVHGDQGNAIIGIARNLLTHLGV</sequence>
<dbReference type="InterPro" id="IPR057326">
    <property type="entry name" value="KR_dom"/>
</dbReference>
<dbReference type="SMART" id="SM00822">
    <property type="entry name" value="PKS_KR"/>
    <property type="match status" value="1"/>
</dbReference>
<dbReference type="Pfam" id="PF00106">
    <property type="entry name" value="adh_short"/>
    <property type="match status" value="1"/>
</dbReference>
<dbReference type="RefSeq" id="WP_068121088.1">
    <property type="nucleotide sequence ID" value="NZ_CCXJ01000335.1"/>
</dbReference>
<dbReference type="SUPFAM" id="SSF51735">
    <property type="entry name" value="NAD(P)-binding Rossmann-fold domains"/>
    <property type="match status" value="1"/>
</dbReference>
<keyword evidence="2" id="KW-0560">Oxidoreductase</keyword>
<evidence type="ECO:0000313" key="5">
    <source>
        <dbReference type="Proteomes" id="UP001240447"/>
    </source>
</evidence>
<evidence type="ECO:0000256" key="1">
    <source>
        <dbReference type="ARBA" id="ARBA00006484"/>
    </source>
</evidence>
<name>A0ABT9NKT4_9ACTN</name>
<evidence type="ECO:0000313" key="4">
    <source>
        <dbReference type="EMBL" id="MDP9821031.1"/>
    </source>
</evidence>
<dbReference type="PANTHER" id="PTHR44196:SF1">
    <property type="entry name" value="DEHYDROGENASE_REDUCTASE SDR FAMILY MEMBER 7B"/>
    <property type="match status" value="1"/>
</dbReference>
<evidence type="ECO:0000256" key="2">
    <source>
        <dbReference type="ARBA" id="ARBA00023002"/>
    </source>
</evidence>
<dbReference type="EMBL" id="JAUSQM010000001">
    <property type="protein sequence ID" value="MDP9821031.1"/>
    <property type="molecule type" value="Genomic_DNA"/>
</dbReference>
<keyword evidence="5" id="KW-1185">Reference proteome</keyword>
<reference evidence="4 5" key="1">
    <citation type="submission" date="2023-07" db="EMBL/GenBank/DDBJ databases">
        <title>Sequencing the genomes of 1000 actinobacteria strains.</title>
        <authorList>
            <person name="Klenk H.-P."/>
        </authorList>
    </citation>
    <scope>NUCLEOTIDE SEQUENCE [LARGE SCALE GENOMIC DNA]</scope>
    <source>
        <strain evidence="4 5">GD13</strain>
    </source>
</reference>
<dbReference type="Proteomes" id="UP001240447">
    <property type="component" value="Unassembled WGS sequence"/>
</dbReference>
<dbReference type="Gene3D" id="3.40.50.720">
    <property type="entry name" value="NAD(P)-binding Rossmann-like Domain"/>
    <property type="match status" value="1"/>
</dbReference>
<dbReference type="InterPro" id="IPR002347">
    <property type="entry name" value="SDR_fam"/>
</dbReference>
<feature type="domain" description="Ketoreductase" evidence="3">
    <location>
        <begin position="8"/>
        <end position="190"/>
    </location>
</feature>
<organism evidence="4 5">
    <name type="scientific">Nocardioides massiliensis</name>
    <dbReference type="NCBI Taxonomy" id="1325935"/>
    <lineage>
        <taxon>Bacteria</taxon>
        <taxon>Bacillati</taxon>
        <taxon>Actinomycetota</taxon>
        <taxon>Actinomycetes</taxon>
        <taxon>Propionibacteriales</taxon>
        <taxon>Nocardioidaceae</taxon>
        <taxon>Nocardioides</taxon>
    </lineage>
</organism>
<comment type="caution">
    <text evidence="4">The sequence shown here is derived from an EMBL/GenBank/DDBJ whole genome shotgun (WGS) entry which is preliminary data.</text>
</comment>
<evidence type="ECO:0000259" key="3">
    <source>
        <dbReference type="SMART" id="SM00822"/>
    </source>
</evidence>
<comment type="similarity">
    <text evidence="1">Belongs to the short-chain dehydrogenases/reductases (SDR) family.</text>
</comment>
<protein>
    <submittedName>
        <fullName evidence="4">NAD(P)-dependent dehydrogenase (Short-subunit alcohol dehydrogenase family)</fullName>
    </submittedName>
</protein>